<accession>A0A3N4L7S7</accession>
<dbReference type="PROSITE" id="PS50231">
    <property type="entry name" value="RICIN_B_LECTIN"/>
    <property type="match status" value="1"/>
</dbReference>
<keyword evidence="3" id="KW-1185">Reference proteome</keyword>
<evidence type="ECO:0000313" key="2">
    <source>
        <dbReference type="EMBL" id="RPB14055.1"/>
    </source>
</evidence>
<evidence type="ECO:0000259" key="1">
    <source>
        <dbReference type="Pfam" id="PF14200"/>
    </source>
</evidence>
<dbReference type="SUPFAM" id="SSF50370">
    <property type="entry name" value="Ricin B-like lectins"/>
    <property type="match status" value="1"/>
</dbReference>
<feature type="domain" description="Ricin B lectin" evidence="1">
    <location>
        <begin position="105"/>
        <end position="179"/>
    </location>
</feature>
<evidence type="ECO:0000313" key="3">
    <source>
        <dbReference type="Proteomes" id="UP000277580"/>
    </source>
</evidence>
<dbReference type="CDD" id="cd00161">
    <property type="entry name" value="beta-trefoil_Ricin-like"/>
    <property type="match status" value="1"/>
</dbReference>
<reference evidence="2 3" key="1">
    <citation type="journal article" date="2018" name="Nat. Ecol. Evol.">
        <title>Pezizomycetes genomes reveal the molecular basis of ectomycorrhizal truffle lifestyle.</title>
        <authorList>
            <person name="Murat C."/>
            <person name="Payen T."/>
            <person name="Noel B."/>
            <person name="Kuo A."/>
            <person name="Morin E."/>
            <person name="Chen J."/>
            <person name="Kohler A."/>
            <person name="Krizsan K."/>
            <person name="Balestrini R."/>
            <person name="Da Silva C."/>
            <person name="Montanini B."/>
            <person name="Hainaut M."/>
            <person name="Levati E."/>
            <person name="Barry K.W."/>
            <person name="Belfiori B."/>
            <person name="Cichocki N."/>
            <person name="Clum A."/>
            <person name="Dockter R.B."/>
            <person name="Fauchery L."/>
            <person name="Guy J."/>
            <person name="Iotti M."/>
            <person name="Le Tacon F."/>
            <person name="Lindquist E.A."/>
            <person name="Lipzen A."/>
            <person name="Malagnac F."/>
            <person name="Mello A."/>
            <person name="Molinier V."/>
            <person name="Miyauchi S."/>
            <person name="Poulain J."/>
            <person name="Riccioni C."/>
            <person name="Rubini A."/>
            <person name="Sitrit Y."/>
            <person name="Splivallo R."/>
            <person name="Traeger S."/>
            <person name="Wang M."/>
            <person name="Zifcakova L."/>
            <person name="Wipf D."/>
            <person name="Zambonelli A."/>
            <person name="Paolocci F."/>
            <person name="Nowrousian M."/>
            <person name="Ottonello S."/>
            <person name="Baldrian P."/>
            <person name="Spatafora J.W."/>
            <person name="Henrissat B."/>
            <person name="Nagy L.G."/>
            <person name="Aury J.M."/>
            <person name="Wincker P."/>
            <person name="Grigoriev I.V."/>
            <person name="Bonfante P."/>
            <person name="Martin F.M."/>
        </authorList>
    </citation>
    <scope>NUCLEOTIDE SEQUENCE [LARGE SCALE GENOMIC DNA]</scope>
    <source>
        <strain evidence="2 3">CCBAS932</strain>
    </source>
</reference>
<dbReference type="InterPro" id="IPR035992">
    <property type="entry name" value="Ricin_B-like_lectins"/>
</dbReference>
<dbReference type="Gene3D" id="2.80.10.50">
    <property type="match status" value="1"/>
</dbReference>
<dbReference type="InterPro" id="IPR000772">
    <property type="entry name" value="Ricin_B_lectin"/>
</dbReference>
<dbReference type="AlphaFoldDB" id="A0A3N4L7S7"/>
<sequence>MAQQDSSISLAKKHAILTLHWFTSKMWNDISNDLGVNPNTAREICEEAKRCASDPTSFDSVLRCVGKLDTLPNGRYSIANTEHFNHRLSSYGQDVFATEEMMTYWDVRFNPAEKNYTIIHVNSKLVLDLEGSGNRPGTNVIVYPNHNTGNQRWKLKRLPSGNYYVKNVSSPKLMLALTSSQPEYMMRVTGEEKDPNNLLRQWTFIPR</sequence>
<proteinExistence type="predicted"/>
<dbReference type="Proteomes" id="UP000277580">
    <property type="component" value="Unassembled WGS sequence"/>
</dbReference>
<name>A0A3N4L7S7_9PEZI</name>
<dbReference type="InParanoid" id="A0A3N4L7S7"/>
<gene>
    <name evidence="2" type="ORF">P167DRAFT_534284</name>
</gene>
<dbReference type="EMBL" id="ML119119">
    <property type="protein sequence ID" value="RPB14055.1"/>
    <property type="molecule type" value="Genomic_DNA"/>
</dbReference>
<protein>
    <recommendedName>
        <fullName evidence="1">Ricin B lectin domain-containing protein</fullName>
    </recommendedName>
</protein>
<dbReference type="Pfam" id="PF14200">
    <property type="entry name" value="RicinB_lectin_2"/>
    <property type="match status" value="1"/>
</dbReference>
<dbReference type="OrthoDB" id="2131701at2759"/>
<organism evidence="2 3">
    <name type="scientific">Morchella conica CCBAS932</name>
    <dbReference type="NCBI Taxonomy" id="1392247"/>
    <lineage>
        <taxon>Eukaryota</taxon>
        <taxon>Fungi</taxon>
        <taxon>Dikarya</taxon>
        <taxon>Ascomycota</taxon>
        <taxon>Pezizomycotina</taxon>
        <taxon>Pezizomycetes</taxon>
        <taxon>Pezizales</taxon>
        <taxon>Morchellaceae</taxon>
        <taxon>Morchella</taxon>
    </lineage>
</organism>